<dbReference type="Proteomes" id="UP000319732">
    <property type="component" value="Unassembled WGS sequence"/>
</dbReference>
<evidence type="ECO:0000313" key="5">
    <source>
        <dbReference type="Proteomes" id="UP000319732"/>
    </source>
</evidence>
<reference evidence="4 5" key="1">
    <citation type="submission" date="2019-06" db="EMBL/GenBank/DDBJ databases">
        <title>Whole genome sequence for Cellvibrionaceae sp. R142.</title>
        <authorList>
            <person name="Wang G."/>
        </authorList>
    </citation>
    <scope>NUCLEOTIDE SEQUENCE [LARGE SCALE GENOMIC DNA]</scope>
    <source>
        <strain evidence="4 5">R142</strain>
    </source>
</reference>
<organism evidence="4 5">
    <name type="scientific">Exilibacterium tricleocarpae</name>
    <dbReference type="NCBI Taxonomy" id="2591008"/>
    <lineage>
        <taxon>Bacteria</taxon>
        <taxon>Pseudomonadati</taxon>
        <taxon>Pseudomonadota</taxon>
        <taxon>Gammaproteobacteria</taxon>
        <taxon>Cellvibrionales</taxon>
        <taxon>Cellvibrionaceae</taxon>
        <taxon>Exilibacterium</taxon>
    </lineage>
</organism>
<feature type="region of interest" description="Disordered" evidence="1">
    <location>
        <begin position="123"/>
        <end position="153"/>
    </location>
</feature>
<evidence type="ECO:0000256" key="2">
    <source>
        <dbReference type="SAM" id="SignalP"/>
    </source>
</evidence>
<dbReference type="Pfam" id="PF13511">
    <property type="entry name" value="DUF4124"/>
    <property type="match status" value="1"/>
</dbReference>
<keyword evidence="2" id="KW-0732">Signal</keyword>
<dbReference type="OrthoDB" id="7068596at2"/>
<evidence type="ECO:0000256" key="1">
    <source>
        <dbReference type="SAM" id="MobiDB-lite"/>
    </source>
</evidence>
<keyword evidence="5" id="KW-1185">Reference proteome</keyword>
<feature type="domain" description="DUF4124" evidence="3">
    <location>
        <begin position="21"/>
        <end position="69"/>
    </location>
</feature>
<proteinExistence type="predicted"/>
<feature type="compositionally biased region" description="Basic and acidic residues" evidence="1">
    <location>
        <begin position="123"/>
        <end position="144"/>
    </location>
</feature>
<dbReference type="EMBL" id="VHSG01000022">
    <property type="protein sequence ID" value="TQV71208.1"/>
    <property type="molecule type" value="Genomic_DNA"/>
</dbReference>
<dbReference type="RefSeq" id="WP_142928750.1">
    <property type="nucleotide sequence ID" value="NZ_ML660100.1"/>
</dbReference>
<evidence type="ECO:0000259" key="3">
    <source>
        <dbReference type="Pfam" id="PF13511"/>
    </source>
</evidence>
<gene>
    <name evidence="4" type="ORF">FKG94_20200</name>
</gene>
<feature type="chain" id="PRO_5022104648" evidence="2">
    <location>
        <begin position="28"/>
        <end position="153"/>
    </location>
</feature>
<dbReference type="AlphaFoldDB" id="A0A545T1V1"/>
<sequence>MARLTTIIINLALTVMLAGLGIATASAGEVYRWVDDDGGINYTAHPPKNRPSEKVMKFKKRGKTASTPAGDSASATAPAQPRQPAAGDPLTARAEPTKNRDPERCNIARKNLETLRQNARVRIKEAEGEFRYLTPEEHSERIKESQQAIDESC</sequence>
<evidence type="ECO:0000313" key="4">
    <source>
        <dbReference type="EMBL" id="TQV71208.1"/>
    </source>
</evidence>
<name>A0A545T1V1_9GAMM</name>
<accession>A0A545T1V1</accession>
<feature type="region of interest" description="Disordered" evidence="1">
    <location>
        <begin position="42"/>
        <end position="107"/>
    </location>
</feature>
<protein>
    <submittedName>
        <fullName evidence="4">DUF4124 domain-containing protein</fullName>
    </submittedName>
</protein>
<feature type="signal peptide" evidence="2">
    <location>
        <begin position="1"/>
        <end position="27"/>
    </location>
</feature>
<dbReference type="InterPro" id="IPR025392">
    <property type="entry name" value="DUF4124"/>
</dbReference>
<comment type="caution">
    <text evidence="4">The sequence shown here is derived from an EMBL/GenBank/DDBJ whole genome shotgun (WGS) entry which is preliminary data.</text>
</comment>
<feature type="compositionally biased region" description="Basic and acidic residues" evidence="1">
    <location>
        <begin position="95"/>
        <end position="107"/>
    </location>
</feature>
<feature type="compositionally biased region" description="Low complexity" evidence="1">
    <location>
        <begin position="72"/>
        <end position="86"/>
    </location>
</feature>